<gene>
    <name evidence="3" type="ORF">SAMN05216469_12110</name>
</gene>
<reference evidence="3 4" key="1">
    <citation type="submission" date="2016-10" db="EMBL/GenBank/DDBJ databases">
        <authorList>
            <person name="de Groot N.N."/>
        </authorList>
    </citation>
    <scope>NUCLEOTIDE SEQUENCE [LARGE SCALE GENOMIC DNA]</scope>
    <source>
        <strain evidence="3 4">KH2T6</strain>
    </source>
</reference>
<dbReference type="Gene3D" id="3.40.710.10">
    <property type="entry name" value="DD-peptidase/beta-lactamase superfamily"/>
    <property type="match status" value="1"/>
</dbReference>
<accession>A0A1H7PEI7</accession>
<dbReference type="InterPro" id="IPR012338">
    <property type="entry name" value="Beta-lactam/transpept-like"/>
</dbReference>
<dbReference type="EMBL" id="FOAT01000021">
    <property type="protein sequence ID" value="SEL34056.1"/>
    <property type="molecule type" value="Genomic_DNA"/>
</dbReference>
<feature type="region of interest" description="Disordered" evidence="1">
    <location>
        <begin position="32"/>
        <end position="98"/>
    </location>
</feature>
<protein>
    <submittedName>
        <fullName evidence="3">Beta-lactamase class A</fullName>
    </submittedName>
</protein>
<feature type="domain" description="Beta-lactamase class A catalytic" evidence="2">
    <location>
        <begin position="140"/>
        <end position="339"/>
    </location>
</feature>
<proteinExistence type="predicted"/>
<name>A0A1H7PEI7_RUMAL</name>
<evidence type="ECO:0000313" key="3">
    <source>
        <dbReference type="EMBL" id="SEL34056.1"/>
    </source>
</evidence>
<dbReference type="PANTHER" id="PTHR35333:SF3">
    <property type="entry name" value="BETA-LACTAMASE-TYPE TRANSPEPTIDASE FOLD CONTAINING PROTEIN"/>
    <property type="match status" value="1"/>
</dbReference>
<evidence type="ECO:0000259" key="2">
    <source>
        <dbReference type="Pfam" id="PF13354"/>
    </source>
</evidence>
<dbReference type="Pfam" id="PF13354">
    <property type="entry name" value="Beta-lactamase2"/>
    <property type="match status" value="1"/>
</dbReference>
<evidence type="ECO:0000313" key="4">
    <source>
        <dbReference type="Proteomes" id="UP000186015"/>
    </source>
</evidence>
<dbReference type="GO" id="GO:0008800">
    <property type="term" value="F:beta-lactamase activity"/>
    <property type="evidence" value="ECO:0007669"/>
    <property type="project" value="InterPro"/>
</dbReference>
<dbReference type="GO" id="GO:0030655">
    <property type="term" value="P:beta-lactam antibiotic catabolic process"/>
    <property type="evidence" value="ECO:0007669"/>
    <property type="project" value="InterPro"/>
</dbReference>
<dbReference type="Proteomes" id="UP000186015">
    <property type="component" value="Unassembled WGS sequence"/>
</dbReference>
<dbReference type="PANTHER" id="PTHR35333">
    <property type="entry name" value="BETA-LACTAMASE"/>
    <property type="match status" value="1"/>
</dbReference>
<dbReference type="SUPFAM" id="SSF56601">
    <property type="entry name" value="beta-lactamase/transpeptidase-like"/>
    <property type="match status" value="1"/>
</dbReference>
<sequence length="378" mass="42489">MELKRKIGALSALVCAGAMLLSGCGADVSASDMDLSEDKELSSEETVENITTEDKPSVMSPAEISEVETDTDSSADDSSEVNESKTEEPQPPREAEECTVGGGYWFTVSDFDKVYSNKELEECFDRLQEICSEANFHMAFSFKNMDTGAYVGYGQYDQFMTCSCVKAPYVKSLLAKGIDLKEKIPLTAKWEGDYEGIVNEEYGKEFTAKKLIEYTILDSDNTAYQLLCLRYGAGDFNNHQYEIGSNYTLGYNAEWIFTYCSSDDMMKDYEDIYRFAKKNKDGKWLIKLLSKAHLNIQIGAALGDKYKVAQKYGSDYEEMAFNDCAIVYADSPFVLCIMTEQYPETEESCKVFKDLALVFDDINSLIAKESDKGEKDKE</sequence>
<dbReference type="AlphaFoldDB" id="A0A1H7PEI7"/>
<evidence type="ECO:0000256" key="1">
    <source>
        <dbReference type="SAM" id="MobiDB-lite"/>
    </source>
</evidence>
<dbReference type="OrthoDB" id="9775096at2"/>
<organism evidence="3 4">
    <name type="scientific">Ruminococcus albus</name>
    <dbReference type="NCBI Taxonomy" id="1264"/>
    <lineage>
        <taxon>Bacteria</taxon>
        <taxon>Bacillati</taxon>
        <taxon>Bacillota</taxon>
        <taxon>Clostridia</taxon>
        <taxon>Eubacteriales</taxon>
        <taxon>Oscillospiraceae</taxon>
        <taxon>Ruminococcus</taxon>
    </lineage>
</organism>
<feature type="compositionally biased region" description="Basic and acidic residues" evidence="1">
    <location>
        <begin position="82"/>
        <end position="96"/>
    </location>
</feature>
<dbReference type="InterPro" id="IPR000871">
    <property type="entry name" value="Beta-lactam_class-A"/>
</dbReference>
<dbReference type="PROSITE" id="PS51257">
    <property type="entry name" value="PROKAR_LIPOPROTEIN"/>
    <property type="match status" value="1"/>
</dbReference>
<dbReference type="InterPro" id="IPR045155">
    <property type="entry name" value="Beta-lactam_cat"/>
</dbReference>
<feature type="compositionally biased region" description="Acidic residues" evidence="1">
    <location>
        <begin position="65"/>
        <end position="80"/>
    </location>
</feature>
<dbReference type="RefSeq" id="WP_074835715.1">
    <property type="nucleotide sequence ID" value="NZ_FOAT01000021.1"/>
</dbReference>
<dbReference type="GO" id="GO:0046677">
    <property type="term" value="P:response to antibiotic"/>
    <property type="evidence" value="ECO:0007669"/>
    <property type="project" value="InterPro"/>
</dbReference>